<keyword evidence="2" id="KW-1185">Reference proteome</keyword>
<evidence type="ECO:0000313" key="2">
    <source>
        <dbReference type="Proteomes" id="UP001236723"/>
    </source>
</evidence>
<name>A0ABU0DW25_9BACI</name>
<gene>
    <name evidence="1" type="ORF">J2R98_002515</name>
</gene>
<dbReference type="Proteomes" id="UP001236723">
    <property type="component" value="Unassembled WGS sequence"/>
</dbReference>
<evidence type="ECO:0000313" key="1">
    <source>
        <dbReference type="EMBL" id="MDQ0352668.1"/>
    </source>
</evidence>
<organism evidence="1 2">
    <name type="scientific">Alkalibacillus filiformis</name>
    <dbReference type="NCBI Taxonomy" id="200990"/>
    <lineage>
        <taxon>Bacteria</taxon>
        <taxon>Bacillati</taxon>
        <taxon>Bacillota</taxon>
        <taxon>Bacilli</taxon>
        <taxon>Bacillales</taxon>
        <taxon>Bacillaceae</taxon>
        <taxon>Alkalibacillus</taxon>
    </lineage>
</organism>
<reference evidence="1 2" key="1">
    <citation type="submission" date="2023-07" db="EMBL/GenBank/DDBJ databases">
        <title>Genomic Encyclopedia of Type Strains, Phase IV (KMG-IV): sequencing the most valuable type-strain genomes for metagenomic binning, comparative biology and taxonomic classification.</title>
        <authorList>
            <person name="Goeker M."/>
        </authorList>
    </citation>
    <scope>NUCLEOTIDE SEQUENCE [LARGE SCALE GENOMIC DNA]</scope>
    <source>
        <strain evidence="1 2">DSM 15448</strain>
    </source>
</reference>
<dbReference type="EMBL" id="JAUSUP010000011">
    <property type="protein sequence ID" value="MDQ0352668.1"/>
    <property type="molecule type" value="Genomic_DNA"/>
</dbReference>
<proteinExistence type="predicted"/>
<accession>A0ABU0DW25</accession>
<protein>
    <submittedName>
        <fullName evidence="1">Uncharacterized protein</fullName>
    </submittedName>
</protein>
<comment type="caution">
    <text evidence="1">The sequence shown here is derived from an EMBL/GenBank/DDBJ whole genome shotgun (WGS) entry which is preliminary data.</text>
</comment>
<sequence length="38" mass="4029">MQLKHEHIASCALGELCYTESTLPTGTATMGVAFLLSC</sequence>